<name>A0AAV7KVS0_PLEWA</name>
<protein>
    <submittedName>
        <fullName evidence="2">Uncharacterized protein</fullName>
    </submittedName>
</protein>
<gene>
    <name evidence="2" type="ORF">NDU88_003529</name>
</gene>
<dbReference type="AlphaFoldDB" id="A0AAV7KVS0"/>
<reference evidence="2" key="1">
    <citation type="journal article" date="2022" name="bioRxiv">
        <title>Sequencing and chromosome-scale assembly of the giantPleurodeles waltlgenome.</title>
        <authorList>
            <person name="Brown T."/>
            <person name="Elewa A."/>
            <person name="Iarovenko S."/>
            <person name="Subramanian E."/>
            <person name="Araus A.J."/>
            <person name="Petzold A."/>
            <person name="Susuki M."/>
            <person name="Suzuki K.-i.T."/>
            <person name="Hayashi T."/>
            <person name="Toyoda A."/>
            <person name="Oliveira C."/>
            <person name="Osipova E."/>
            <person name="Leigh N.D."/>
            <person name="Simon A."/>
            <person name="Yun M.H."/>
        </authorList>
    </citation>
    <scope>NUCLEOTIDE SEQUENCE</scope>
    <source>
        <strain evidence="2">20211129_DDA</strain>
        <tissue evidence="2">Liver</tissue>
    </source>
</reference>
<proteinExistence type="predicted"/>
<sequence length="104" mass="11567">MPLTWEESRLDKLGRRPELAEGITEATTNVGMQPQADFPNKGTQDICGIIDEPLKPYNKETHSGNRKELSLDDGHATEGHGGEIRKTEWGGKSTDWSKDGVEKF</sequence>
<accession>A0AAV7KVS0</accession>
<feature type="region of interest" description="Disordered" evidence="1">
    <location>
        <begin position="54"/>
        <end position="104"/>
    </location>
</feature>
<comment type="caution">
    <text evidence="2">The sequence shown here is derived from an EMBL/GenBank/DDBJ whole genome shotgun (WGS) entry which is preliminary data.</text>
</comment>
<dbReference type="Proteomes" id="UP001066276">
    <property type="component" value="Chromosome 12"/>
</dbReference>
<evidence type="ECO:0000256" key="1">
    <source>
        <dbReference type="SAM" id="MobiDB-lite"/>
    </source>
</evidence>
<organism evidence="2 3">
    <name type="scientific">Pleurodeles waltl</name>
    <name type="common">Iberian ribbed newt</name>
    <dbReference type="NCBI Taxonomy" id="8319"/>
    <lineage>
        <taxon>Eukaryota</taxon>
        <taxon>Metazoa</taxon>
        <taxon>Chordata</taxon>
        <taxon>Craniata</taxon>
        <taxon>Vertebrata</taxon>
        <taxon>Euteleostomi</taxon>
        <taxon>Amphibia</taxon>
        <taxon>Batrachia</taxon>
        <taxon>Caudata</taxon>
        <taxon>Salamandroidea</taxon>
        <taxon>Salamandridae</taxon>
        <taxon>Pleurodelinae</taxon>
        <taxon>Pleurodeles</taxon>
    </lineage>
</organism>
<evidence type="ECO:0000313" key="3">
    <source>
        <dbReference type="Proteomes" id="UP001066276"/>
    </source>
</evidence>
<evidence type="ECO:0000313" key="2">
    <source>
        <dbReference type="EMBL" id="KAJ1083370.1"/>
    </source>
</evidence>
<keyword evidence="3" id="KW-1185">Reference proteome</keyword>
<dbReference type="EMBL" id="JANPWB010000016">
    <property type="protein sequence ID" value="KAJ1083370.1"/>
    <property type="molecule type" value="Genomic_DNA"/>
</dbReference>